<dbReference type="GeneID" id="36404023"/>
<accession>A0A0N7L4K4</accession>
<proteinExistence type="predicted"/>
<evidence type="ECO:0000313" key="2">
    <source>
        <dbReference type="Proteomes" id="UP000054928"/>
    </source>
</evidence>
<dbReference type="Proteomes" id="UP000054928">
    <property type="component" value="Unassembled WGS sequence"/>
</dbReference>
<keyword evidence="2" id="KW-1185">Reference proteome</keyword>
<dbReference type="AlphaFoldDB" id="A0A0N7L4K4"/>
<evidence type="ECO:0000313" key="1">
    <source>
        <dbReference type="EMBL" id="CEG38923.1"/>
    </source>
</evidence>
<reference evidence="2" key="1">
    <citation type="submission" date="2014-09" db="EMBL/GenBank/DDBJ databases">
        <authorList>
            <person name="Sharma Rahul"/>
            <person name="Thines Marco"/>
        </authorList>
    </citation>
    <scope>NUCLEOTIDE SEQUENCE [LARGE SCALE GENOMIC DNA]</scope>
</reference>
<dbReference type="EMBL" id="CCYD01000322">
    <property type="protein sequence ID" value="CEG38923.1"/>
    <property type="molecule type" value="Genomic_DNA"/>
</dbReference>
<sequence length="58" mass="6537">MLSVNFDGIEEPTVRESNTAITHLKVMISPENMVVGYLWSAQTGRDIYMVNQLTTPHT</sequence>
<dbReference type="RefSeq" id="XP_024575292.1">
    <property type="nucleotide sequence ID" value="XM_024724412.1"/>
</dbReference>
<protein>
    <submittedName>
        <fullName evidence="1">Uncharacterized protein</fullName>
    </submittedName>
</protein>
<organism evidence="1 2">
    <name type="scientific">Plasmopara halstedii</name>
    <name type="common">Downy mildew of sunflower</name>
    <dbReference type="NCBI Taxonomy" id="4781"/>
    <lineage>
        <taxon>Eukaryota</taxon>
        <taxon>Sar</taxon>
        <taxon>Stramenopiles</taxon>
        <taxon>Oomycota</taxon>
        <taxon>Peronosporomycetes</taxon>
        <taxon>Peronosporales</taxon>
        <taxon>Peronosporaceae</taxon>
        <taxon>Plasmopara</taxon>
    </lineage>
</organism>
<name>A0A0N7L4K4_PLAHL</name>